<feature type="domain" description="Methyltransferase" evidence="2">
    <location>
        <begin position="52"/>
        <end position="146"/>
    </location>
</feature>
<evidence type="ECO:0000313" key="4">
    <source>
        <dbReference type="Proteomes" id="UP000186141"/>
    </source>
</evidence>
<dbReference type="Pfam" id="PF13649">
    <property type="entry name" value="Methyltransf_25"/>
    <property type="match status" value="1"/>
</dbReference>
<dbReference type="PANTHER" id="PTHR43861">
    <property type="entry name" value="TRANS-ACONITATE 2-METHYLTRANSFERASE-RELATED"/>
    <property type="match status" value="1"/>
</dbReference>
<evidence type="ECO:0000313" key="3">
    <source>
        <dbReference type="EMBL" id="SIT03899.1"/>
    </source>
</evidence>
<evidence type="ECO:0000259" key="2">
    <source>
        <dbReference type="Pfam" id="PF13649"/>
    </source>
</evidence>
<gene>
    <name evidence="3" type="ORF">SAMN05421774_104280</name>
</gene>
<dbReference type="SUPFAM" id="SSF53335">
    <property type="entry name" value="S-adenosyl-L-methionine-dependent methyltransferases"/>
    <property type="match status" value="1"/>
</dbReference>
<dbReference type="PANTHER" id="PTHR43861:SF3">
    <property type="entry name" value="PUTATIVE (AFU_ORTHOLOGUE AFUA_2G14390)-RELATED"/>
    <property type="match status" value="1"/>
</dbReference>
<sequence length="229" mass="24802">MTDTTAATSGTFSKYAQVYDADRRPLVPGYDALYGTGLRLIADEAQGRPLRVLDLGAGTGLFSGMALEALNVSALHLVDASDAMLNGARQRFAGDARVSYALDDLVTMDLGSGWDVVLSALAIHHLSDDDKRNLYARIHKALVPGGRFVNAEQVAGPTPDQEDRYIRFWTADVRAAGVDDAGLAASLDRQRHDRCATDTAQLDWLRAAGFSEVDCPFKLWRFAVLTGRA</sequence>
<protein>
    <submittedName>
        <fullName evidence="3">Methyltransferase domain-containing protein</fullName>
    </submittedName>
</protein>
<proteinExistence type="predicted"/>
<dbReference type="Proteomes" id="UP000186141">
    <property type="component" value="Unassembled WGS sequence"/>
</dbReference>
<dbReference type="Gene3D" id="3.40.50.150">
    <property type="entry name" value="Vaccinia Virus protein VP39"/>
    <property type="match status" value="1"/>
</dbReference>
<name>A0A1N7P0C5_9RHOB</name>
<dbReference type="GO" id="GO:0008168">
    <property type="term" value="F:methyltransferase activity"/>
    <property type="evidence" value="ECO:0007669"/>
    <property type="project" value="UniProtKB-KW"/>
</dbReference>
<accession>A0A1N7P0C5</accession>
<keyword evidence="1 3" id="KW-0808">Transferase</keyword>
<organism evidence="3 4">
    <name type="scientific">Gemmobacter megaterium</name>
    <dbReference type="NCBI Taxonomy" id="1086013"/>
    <lineage>
        <taxon>Bacteria</taxon>
        <taxon>Pseudomonadati</taxon>
        <taxon>Pseudomonadota</taxon>
        <taxon>Alphaproteobacteria</taxon>
        <taxon>Rhodobacterales</taxon>
        <taxon>Paracoccaceae</taxon>
        <taxon>Gemmobacter</taxon>
    </lineage>
</organism>
<dbReference type="GO" id="GO:0032259">
    <property type="term" value="P:methylation"/>
    <property type="evidence" value="ECO:0007669"/>
    <property type="project" value="UniProtKB-KW"/>
</dbReference>
<keyword evidence="3" id="KW-0489">Methyltransferase</keyword>
<dbReference type="InterPro" id="IPR041698">
    <property type="entry name" value="Methyltransf_25"/>
</dbReference>
<dbReference type="InterPro" id="IPR029063">
    <property type="entry name" value="SAM-dependent_MTases_sf"/>
</dbReference>
<dbReference type="OrthoDB" id="9804312at2"/>
<dbReference type="RefSeq" id="WP_076531598.1">
    <property type="nucleotide sequence ID" value="NZ_BMEH01000004.1"/>
</dbReference>
<reference evidence="3 4" key="1">
    <citation type="submission" date="2017-01" db="EMBL/GenBank/DDBJ databases">
        <authorList>
            <person name="Mah S.A."/>
            <person name="Swanson W.J."/>
            <person name="Moy G.W."/>
            <person name="Vacquier V.D."/>
        </authorList>
    </citation>
    <scope>NUCLEOTIDE SEQUENCE [LARGE SCALE GENOMIC DNA]</scope>
    <source>
        <strain evidence="3 4">DSM 26375</strain>
    </source>
</reference>
<dbReference type="AlphaFoldDB" id="A0A1N7P0C5"/>
<keyword evidence="4" id="KW-1185">Reference proteome</keyword>
<dbReference type="EMBL" id="FTOT01000004">
    <property type="protein sequence ID" value="SIT03899.1"/>
    <property type="molecule type" value="Genomic_DNA"/>
</dbReference>
<evidence type="ECO:0000256" key="1">
    <source>
        <dbReference type="ARBA" id="ARBA00022679"/>
    </source>
</evidence>
<dbReference type="CDD" id="cd02440">
    <property type="entry name" value="AdoMet_MTases"/>
    <property type="match status" value="1"/>
</dbReference>
<dbReference type="STRING" id="1086013.SAMN05421774_104280"/>